<dbReference type="InterPro" id="IPR007560">
    <property type="entry name" value="Restrct_endonuc_IV_Mrr"/>
</dbReference>
<dbReference type="InterPro" id="IPR011856">
    <property type="entry name" value="tRNA_endonuc-like_dom_sf"/>
</dbReference>
<dbReference type="InterPro" id="IPR011335">
    <property type="entry name" value="Restrct_endonuc-II-like"/>
</dbReference>
<dbReference type="Gene3D" id="3.40.1350.10">
    <property type="match status" value="1"/>
</dbReference>
<name>A0A1V3JBP5_9PAST</name>
<dbReference type="Pfam" id="PF04471">
    <property type="entry name" value="Mrr_cat"/>
    <property type="match status" value="1"/>
</dbReference>
<keyword evidence="3" id="KW-0540">Nuclease</keyword>
<dbReference type="OrthoDB" id="9803736at2"/>
<evidence type="ECO:0000313" key="3">
    <source>
        <dbReference type="EMBL" id="OOF53974.1"/>
    </source>
</evidence>
<dbReference type="PANTHER" id="PTHR30015:SF7">
    <property type="entry name" value="TYPE IV METHYL-DIRECTED RESTRICTION ENZYME ECOKMRR"/>
    <property type="match status" value="1"/>
</dbReference>
<dbReference type="Pfam" id="PF14338">
    <property type="entry name" value="Mrr_N"/>
    <property type="match status" value="1"/>
</dbReference>
<dbReference type="InterPro" id="IPR025745">
    <property type="entry name" value="Mrr-like_N_dom"/>
</dbReference>
<dbReference type="EMBL" id="MLHO01000056">
    <property type="protein sequence ID" value="OOF53974.1"/>
    <property type="molecule type" value="Genomic_DNA"/>
</dbReference>
<proteinExistence type="predicted"/>
<organism evidence="3 4">
    <name type="scientific">Rodentibacter genomosp. 2</name>
    <dbReference type="NCBI Taxonomy" id="1908266"/>
    <lineage>
        <taxon>Bacteria</taxon>
        <taxon>Pseudomonadati</taxon>
        <taxon>Pseudomonadota</taxon>
        <taxon>Gammaproteobacteria</taxon>
        <taxon>Pasteurellales</taxon>
        <taxon>Pasteurellaceae</taxon>
        <taxon>Rodentibacter</taxon>
    </lineage>
</organism>
<sequence length="296" mass="34482">MQTYKEMMFPILKLFSDRKKYSRNDVYQFITRHFSLSQQQMSEKIKSGQALYKNRADWAITYLSTLNHIPEGKRLLSRVSRGIYQITELGFSISKDKKLFENWYQEIHSREAKFKNKKEIQVILQEKTPNERVDDIYLELIAALKSNLLDEIQNKDSRFFESLVLQVLNKMGYGTNNYTSLTTKGADEGIDGIISEDELGLSKIYIQAKRWEGKVSRPEIQKFVGAISDKPTQKGVFITTSDFTREAIQYAQNIQNLVIVLINGDQLSELMIKHKVGVYVKQTIELCEIDRDFFEE</sequence>
<accession>A0A1V3JBP5</accession>
<dbReference type="AlphaFoldDB" id="A0A1V3JBP5"/>
<evidence type="ECO:0000259" key="2">
    <source>
        <dbReference type="Pfam" id="PF14338"/>
    </source>
</evidence>
<dbReference type="STRING" id="1908266.BKK55_10520"/>
<dbReference type="InterPro" id="IPR052906">
    <property type="entry name" value="Type_IV_Methyl-Rstrct_Enzyme"/>
</dbReference>
<comment type="caution">
    <text evidence="3">The sequence shown here is derived from an EMBL/GenBank/DDBJ whole genome shotgun (WGS) entry which is preliminary data.</text>
</comment>
<dbReference type="GO" id="GO:0015666">
    <property type="term" value="F:restriction endodeoxyribonuclease activity"/>
    <property type="evidence" value="ECO:0007669"/>
    <property type="project" value="TreeGrafter"/>
</dbReference>
<dbReference type="Proteomes" id="UP000188541">
    <property type="component" value="Unassembled WGS sequence"/>
</dbReference>
<dbReference type="RefSeq" id="WP_077551661.1">
    <property type="nucleotide sequence ID" value="NZ_MLHO01000056.1"/>
</dbReference>
<gene>
    <name evidence="3" type="ORF">BKK55_10520</name>
</gene>
<protein>
    <submittedName>
        <fullName evidence="3">Restriction endonuclease</fullName>
    </submittedName>
</protein>
<dbReference type="SUPFAM" id="SSF52980">
    <property type="entry name" value="Restriction endonuclease-like"/>
    <property type="match status" value="1"/>
</dbReference>
<reference evidence="3 4" key="1">
    <citation type="submission" date="2016-10" db="EMBL/GenBank/DDBJ databases">
        <title>Rodentibacter gen. nov. and new species.</title>
        <authorList>
            <person name="Christensen H."/>
        </authorList>
    </citation>
    <scope>NUCLEOTIDE SEQUENCE [LARGE SCALE GENOMIC DNA]</scope>
    <source>
        <strain evidence="3 4">1996246016</strain>
    </source>
</reference>
<keyword evidence="3" id="KW-0378">Hydrolase</keyword>
<keyword evidence="3" id="KW-0255">Endonuclease</keyword>
<evidence type="ECO:0000259" key="1">
    <source>
        <dbReference type="Pfam" id="PF04471"/>
    </source>
</evidence>
<dbReference type="GO" id="GO:0009307">
    <property type="term" value="P:DNA restriction-modification system"/>
    <property type="evidence" value="ECO:0007669"/>
    <property type="project" value="InterPro"/>
</dbReference>
<feature type="domain" description="Restriction system protein Mrr-like N-terminal" evidence="2">
    <location>
        <begin position="4"/>
        <end position="93"/>
    </location>
</feature>
<dbReference type="GO" id="GO:0003677">
    <property type="term" value="F:DNA binding"/>
    <property type="evidence" value="ECO:0007669"/>
    <property type="project" value="InterPro"/>
</dbReference>
<dbReference type="PANTHER" id="PTHR30015">
    <property type="entry name" value="MRR RESTRICTION SYSTEM PROTEIN"/>
    <property type="match status" value="1"/>
</dbReference>
<evidence type="ECO:0000313" key="4">
    <source>
        <dbReference type="Proteomes" id="UP000188541"/>
    </source>
</evidence>
<keyword evidence="4" id="KW-1185">Reference proteome</keyword>
<feature type="domain" description="Restriction endonuclease type IV Mrr" evidence="1">
    <location>
        <begin position="155"/>
        <end position="271"/>
    </location>
</feature>